<dbReference type="Gene3D" id="3.40.50.150">
    <property type="entry name" value="Vaccinia Virus protein VP39"/>
    <property type="match status" value="1"/>
</dbReference>
<dbReference type="PANTHER" id="PTHR13090">
    <property type="entry name" value="ARGININE-HYDROXYLASE NDUFAF5, MITOCHONDRIAL"/>
    <property type="match status" value="1"/>
</dbReference>
<dbReference type="PANTHER" id="PTHR13090:SF1">
    <property type="entry name" value="ARGININE-HYDROXYLASE NDUFAF5, MITOCHONDRIAL"/>
    <property type="match status" value="1"/>
</dbReference>
<protein>
    <submittedName>
        <fullName evidence="3">Biotin synthase</fullName>
    </submittedName>
</protein>
<dbReference type="Proteomes" id="UP000292120">
    <property type="component" value="Unassembled WGS sequence"/>
</dbReference>
<keyword evidence="2" id="KW-0808">Transferase</keyword>
<comment type="caution">
    <text evidence="3">The sequence shown here is derived from an EMBL/GenBank/DDBJ whole genome shotgun (WGS) entry which is preliminary data.</text>
</comment>
<dbReference type="InterPro" id="IPR050602">
    <property type="entry name" value="Malonyl-ACP_OMT"/>
</dbReference>
<name>A0A4Q9H344_9BURK</name>
<keyword evidence="4" id="KW-1185">Reference proteome</keyword>
<gene>
    <name evidence="3" type="ORF">EYS42_07380</name>
</gene>
<dbReference type="AlphaFoldDB" id="A0A4Q9H344"/>
<reference evidence="3 4" key="1">
    <citation type="submission" date="2019-02" db="EMBL/GenBank/DDBJ databases">
        <title>Aquabacterium sp. strain KMB7.</title>
        <authorList>
            <person name="Chen W.-M."/>
        </authorList>
    </citation>
    <scope>NUCLEOTIDE SEQUENCE [LARGE SCALE GENOMIC DNA]</scope>
    <source>
        <strain evidence="3 4">KMB7</strain>
    </source>
</reference>
<evidence type="ECO:0000313" key="3">
    <source>
        <dbReference type="EMBL" id="TBO33051.1"/>
    </source>
</evidence>
<dbReference type="InterPro" id="IPR029063">
    <property type="entry name" value="SAM-dependent_MTases_sf"/>
</dbReference>
<dbReference type="OrthoDB" id="9760689at2"/>
<evidence type="ECO:0000313" key="4">
    <source>
        <dbReference type="Proteomes" id="UP000292120"/>
    </source>
</evidence>
<evidence type="ECO:0000256" key="1">
    <source>
        <dbReference type="ARBA" id="ARBA00022603"/>
    </source>
</evidence>
<keyword evidence="1" id="KW-0489">Methyltransferase</keyword>
<dbReference type="EMBL" id="SIXI01000002">
    <property type="protein sequence ID" value="TBO33051.1"/>
    <property type="molecule type" value="Genomic_DNA"/>
</dbReference>
<dbReference type="GO" id="GO:0032259">
    <property type="term" value="P:methylation"/>
    <property type="evidence" value="ECO:0007669"/>
    <property type="project" value="UniProtKB-KW"/>
</dbReference>
<dbReference type="GO" id="GO:0008168">
    <property type="term" value="F:methyltransferase activity"/>
    <property type="evidence" value="ECO:0007669"/>
    <property type="project" value="UniProtKB-KW"/>
</dbReference>
<sequence>MAEKLQAIRIEPTHWVDWSAWLGAAQGEVQSRYPQARRWVYEPLPDMAERSRQQWQAAHAAPWWKPWHKAQAPVFSQWPVPDAAWPAEGAGLLWANMTLHGALDLPGLFKAWHRMLGVGGFVMCSGLGPDTGRELRALYQAMGWGLPTIDFIDMHDLGDAMAKAGFADPVMDMEHLTLTWPDAETLLAECRTWGGNVAAGRHAGWRTPRWRARMLQALHEHLRRPDGRLGLTLEVVYGHAIKPEPRAAVAAETRVSMDDMRRMVRKAPPRP</sequence>
<dbReference type="SUPFAM" id="SSF53335">
    <property type="entry name" value="S-adenosyl-L-methionine-dependent methyltransferases"/>
    <property type="match status" value="1"/>
</dbReference>
<evidence type="ECO:0000256" key="2">
    <source>
        <dbReference type="ARBA" id="ARBA00022679"/>
    </source>
</evidence>
<accession>A0A4Q9H344</accession>
<proteinExistence type="predicted"/>
<organism evidence="3 4">
    <name type="scientific">Aquabacterium lacunae</name>
    <dbReference type="NCBI Taxonomy" id="2528630"/>
    <lineage>
        <taxon>Bacteria</taxon>
        <taxon>Pseudomonadati</taxon>
        <taxon>Pseudomonadota</taxon>
        <taxon>Betaproteobacteria</taxon>
        <taxon>Burkholderiales</taxon>
        <taxon>Aquabacterium</taxon>
    </lineage>
</organism>